<comment type="caution">
    <text evidence="2">The sequence shown here is derived from an EMBL/GenBank/DDBJ whole genome shotgun (WGS) entry which is preliminary data.</text>
</comment>
<protein>
    <recommendedName>
        <fullName evidence="4">Peptidase M48 domain-containing protein</fullName>
    </recommendedName>
</protein>
<keyword evidence="1" id="KW-0812">Transmembrane</keyword>
<evidence type="ECO:0000313" key="2">
    <source>
        <dbReference type="EMBL" id="MBB6578736.1"/>
    </source>
</evidence>
<evidence type="ECO:0000313" key="3">
    <source>
        <dbReference type="Proteomes" id="UP000562492"/>
    </source>
</evidence>
<gene>
    <name evidence="2" type="ORF">HNP33_002835</name>
</gene>
<dbReference type="EMBL" id="JACHKZ010000018">
    <property type="protein sequence ID" value="MBB6578736.1"/>
    <property type="molecule type" value="Genomic_DNA"/>
</dbReference>
<keyword evidence="3" id="KW-1185">Reference proteome</keyword>
<accession>A0ABR6RHV4</accession>
<organism evidence="2 3">
    <name type="scientific">Comamonas odontotermitis</name>
    <dbReference type="NCBI Taxonomy" id="379895"/>
    <lineage>
        <taxon>Bacteria</taxon>
        <taxon>Pseudomonadati</taxon>
        <taxon>Pseudomonadota</taxon>
        <taxon>Betaproteobacteria</taxon>
        <taxon>Burkholderiales</taxon>
        <taxon>Comamonadaceae</taxon>
        <taxon>Comamonas</taxon>
    </lineage>
</organism>
<keyword evidence="1" id="KW-0472">Membrane</keyword>
<dbReference type="Proteomes" id="UP000562492">
    <property type="component" value="Unassembled WGS sequence"/>
</dbReference>
<evidence type="ECO:0008006" key="4">
    <source>
        <dbReference type="Google" id="ProtNLM"/>
    </source>
</evidence>
<keyword evidence="1" id="KW-1133">Transmembrane helix</keyword>
<reference evidence="2 3" key="1">
    <citation type="submission" date="2020-08" db="EMBL/GenBank/DDBJ databases">
        <title>Functional genomics of gut bacteria from endangered species of beetles.</title>
        <authorList>
            <person name="Carlos-Shanley C."/>
        </authorList>
    </citation>
    <scope>NUCLEOTIDE SEQUENCE [LARGE SCALE GENOMIC DNA]</scope>
    <source>
        <strain evidence="2 3">S00124</strain>
    </source>
</reference>
<evidence type="ECO:0000256" key="1">
    <source>
        <dbReference type="SAM" id="Phobius"/>
    </source>
</evidence>
<proteinExistence type="predicted"/>
<sequence>MTLLAVAWVWGGLLVGLALLAWTALSFVKNGFQGLQIFGFFGGLALVLSILRLTRSDWVAPDGIHVPQPECPRLYEALERIRKKNGGRRIHQLVITQDYGARIVQQVRLGGLLPERNYLLLGLPLAMAIDRPRLIAVLTQEYAHLRRNPAWLGAWVYRARRRMQGLRDRLADARQMTHLGWLNERFMRWYLPRWWAASFVVARDDELVADRMAARLVSKQLMGDALSEVAVRGRWMRERFWAMHWSRARELPQAIGPFSLMAGVMNHSMDVNWVYQAWKQEYQAPAGYEDTAPSLRERLDALDVPPGLTPMSSSNSLAWLGKRSERWIELLDARWCLQFGADWQVHRQVLQHTHARVEALMPREPYLQADSLVELGWYMQAGAYRDDPQPFYQRALDLQADCKRAVGAAASLYIDMDPEAQLPYLAQAFELLPAMRGQWCNLARGVLDVLEADEHYEASIRRARLEWARREELAQQLRLGMSDEVKDLGLLYQAKSYAELSEPLWESELAVIQLHLTAAKRLRRAWLLARPLQSMRGSQALLLVLDRPGVSYQEDRLWHAQLRGYLERELLATRLMPLWLASLDELGDKANAVLAGIPAALFYDRTAV</sequence>
<dbReference type="CDD" id="cd07328">
    <property type="entry name" value="M48_Ste24p_like"/>
    <property type="match status" value="1"/>
</dbReference>
<name>A0ABR6RHV4_9BURK</name>
<feature type="transmembrane region" description="Helical" evidence="1">
    <location>
        <begin position="36"/>
        <end position="54"/>
    </location>
</feature>